<dbReference type="GO" id="GO:0000272">
    <property type="term" value="P:polysaccharide catabolic process"/>
    <property type="evidence" value="ECO:0007669"/>
    <property type="project" value="UniProtKB-KW"/>
</dbReference>
<evidence type="ECO:0000313" key="5">
    <source>
        <dbReference type="Proteomes" id="UP000014074"/>
    </source>
</evidence>
<reference evidence="5" key="1">
    <citation type="journal article" date="2013" name="Genome Announc.">
        <title>Draft genome sequence of the ascomycete Phaeoacremonium aleophilum strain UCR-PA7, a causal agent of the esca disease complex in grapevines.</title>
        <authorList>
            <person name="Blanco-Ulate B."/>
            <person name="Rolshausen P."/>
            <person name="Cantu D."/>
        </authorList>
    </citation>
    <scope>NUCLEOTIDE SEQUENCE [LARGE SCALE GENOMIC DNA]</scope>
    <source>
        <strain evidence="5">UCR-PA7</strain>
    </source>
</reference>
<dbReference type="AlphaFoldDB" id="R8BA71"/>
<name>R8BA71_PHAM7</name>
<accession>R8BA71</accession>
<evidence type="ECO:0000256" key="1">
    <source>
        <dbReference type="ARBA" id="ARBA00005519"/>
    </source>
</evidence>
<keyword evidence="3" id="KW-0812">Transmembrane</keyword>
<dbReference type="OrthoDB" id="89349at2759"/>
<keyword evidence="2" id="KW-0326">Glycosidase</keyword>
<dbReference type="InterPro" id="IPR002594">
    <property type="entry name" value="GH12"/>
</dbReference>
<keyword evidence="3" id="KW-1133">Transmembrane helix</keyword>
<comment type="similarity">
    <text evidence="1 2">Belongs to the glycosyl hydrolase 12 (cellulase H) family.</text>
</comment>
<dbReference type="GeneID" id="19329115"/>
<protein>
    <submittedName>
        <fullName evidence="4">Putative xyloglucan-specific endoglucanase protein</fullName>
    </submittedName>
</protein>
<keyword evidence="2" id="KW-0119">Carbohydrate metabolism</keyword>
<dbReference type="InterPro" id="IPR013320">
    <property type="entry name" value="ConA-like_dom_sf"/>
</dbReference>
<organism evidence="4 5">
    <name type="scientific">Phaeoacremonium minimum (strain UCR-PA7)</name>
    <name type="common">Esca disease fungus</name>
    <name type="synonym">Togninia minima</name>
    <dbReference type="NCBI Taxonomy" id="1286976"/>
    <lineage>
        <taxon>Eukaryota</taxon>
        <taxon>Fungi</taxon>
        <taxon>Dikarya</taxon>
        <taxon>Ascomycota</taxon>
        <taxon>Pezizomycotina</taxon>
        <taxon>Sordariomycetes</taxon>
        <taxon>Sordariomycetidae</taxon>
        <taxon>Togniniales</taxon>
        <taxon>Togniniaceae</taxon>
        <taxon>Phaeoacremonium</taxon>
    </lineage>
</organism>
<dbReference type="EMBL" id="KB933351">
    <property type="protein sequence ID" value="EON96214.1"/>
    <property type="molecule type" value="Genomic_DNA"/>
</dbReference>
<keyword evidence="2" id="KW-0624">Polysaccharide degradation</keyword>
<dbReference type="Pfam" id="PF01670">
    <property type="entry name" value="Glyco_hydro_12"/>
    <property type="match status" value="1"/>
</dbReference>
<keyword evidence="2" id="KW-0378">Hydrolase</keyword>
<dbReference type="Proteomes" id="UP000014074">
    <property type="component" value="Unassembled WGS sequence"/>
</dbReference>
<gene>
    <name evidence="4" type="ORF">UCRPA7_8279</name>
</gene>
<keyword evidence="3" id="KW-0472">Membrane</keyword>
<dbReference type="KEGG" id="tmn:UCRPA7_8279"/>
<keyword evidence="5" id="KW-1185">Reference proteome</keyword>
<feature type="transmembrane region" description="Helical" evidence="3">
    <location>
        <begin position="6"/>
        <end position="29"/>
    </location>
</feature>
<dbReference type="HOGENOM" id="CLU_073364_0_0_1"/>
<evidence type="ECO:0000313" key="4">
    <source>
        <dbReference type="EMBL" id="EON96214.1"/>
    </source>
</evidence>
<dbReference type="PANTHER" id="PTHR34002">
    <property type="entry name" value="BLR1656 PROTEIN"/>
    <property type="match status" value="1"/>
</dbReference>
<dbReference type="PANTHER" id="PTHR34002:SF9">
    <property type="entry name" value="XYLOGLUCAN-SPECIFIC ENDO-BETA-1,4-GLUCANASE A"/>
    <property type="match status" value="1"/>
</dbReference>
<dbReference type="RefSeq" id="XP_007918987.1">
    <property type="nucleotide sequence ID" value="XM_007920796.1"/>
</dbReference>
<dbReference type="InterPro" id="IPR013319">
    <property type="entry name" value="GH11/12"/>
</dbReference>
<dbReference type="eggNOG" id="ENOG502SH4Y">
    <property type="taxonomic scope" value="Eukaryota"/>
</dbReference>
<dbReference type="SUPFAM" id="SSF49899">
    <property type="entry name" value="Concanavalin A-like lectins/glucanases"/>
    <property type="match status" value="1"/>
</dbReference>
<evidence type="ECO:0000256" key="3">
    <source>
        <dbReference type="SAM" id="Phobius"/>
    </source>
</evidence>
<proteinExistence type="inferred from homology"/>
<evidence type="ECO:0000256" key="2">
    <source>
        <dbReference type="RuleBase" id="RU361163"/>
    </source>
</evidence>
<sequence>MGLLGFRWLVNFGLLAIPIASTLGILIGLQSHRDATGQAPLFTGDDGDDGTGDGGNVDKNGIEYIRNCDKAYGITPDSKGQEYTLNPNQWGVEDGDTGFLCMNVTAFNNGSYATDTTAPEFFVTWQYPQGPETQPVHAFPNIKVDGSVFPVELSSISSIKVDIEWTYGVGNDTASSTDETALTANSVNTNVAIDMFLDSDKTSAEDSTKAKFEMMVWLAAFGAATQPIGLSAGAVTTETVNGTTFSLYTGQNSLDQYVLTWVASETTEKFHGDLAPLVTKLTTLSGNYPTESDYLGYMGLGSEALYATNSTTFYVPMLSIDIEKTST</sequence>
<dbReference type="Gene3D" id="2.60.120.180">
    <property type="match status" value="1"/>
</dbReference>
<dbReference type="GO" id="GO:0008810">
    <property type="term" value="F:cellulase activity"/>
    <property type="evidence" value="ECO:0007669"/>
    <property type="project" value="InterPro"/>
</dbReference>